<dbReference type="PROSITE" id="PS50026">
    <property type="entry name" value="EGF_3"/>
    <property type="match status" value="1"/>
</dbReference>
<dbReference type="GO" id="GO:0016020">
    <property type="term" value="C:membrane"/>
    <property type="evidence" value="ECO:0007669"/>
    <property type="project" value="UniProtKB-SubCell"/>
</dbReference>
<dbReference type="Gene3D" id="2.10.25.10">
    <property type="entry name" value="Laminin"/>
    <property type="match status" value="1"/>
</dbReference>
<sequence length="300" mass="33573">LIGQVVSGSKVIEIESKMLVTDDHWHAVYWEVSTDGMMLNVDNESNTLDTHIILPQVYTWILGSRTQHGLSGFAGQLRNVHLCGNEIILRSLVRKQGRDGVELGEKGTCRNSDCLNGGQCVEFYDSHRCNCNNTPFVGQKCEQDVGMSVPKGSELAIPWQHPAHVSSCFRIAVQSFSSNYSLIRAKALFADCQFNLTVNAKGRLELSIFDGFFFHHKAADGVHKFDDNELVDINDEDAIRITGNWSFFRQLNVWNFVDKNFTGCITRLQIGAGFPLKDPSSARLSYKGPIRFGTCPHDQL</sequence>
<dbReference type="Gene3D" id="2.60.120.200">
    <property type="match status" value="1"/>
</dbReference>
<dbReference type="WBParaSite" id="GPUH_0001619001-mRNA-1">
    <property type="protein sequence ID" value="GPUH_0001619001-mRNA-1"/>
    <property type="gene ID" value="GPUH_0001619001"/>
</dbReference>
<protein>
    <submittedName>
        <fullName evidence="5">EGF-like domain-containing protein</fullName>
    </submittedName>
</protein>
<evidence type="ECO:0000256" key="1">
    <source>
        <dbReference type="ARBA" id="ARBA00023157"/>
    </source>
</evidence>
<dbReference type="InterPro" id="IPR000742">
    <property type="entry name" value="EGF"/>
</dbReference>
<feature type="domain" description="Laminin G" evidence="3">
    <location>
        <begin position="1"/>
        <end position="109"/>
    </location>
</feature>
<organism evidence="5">
    <name type="scientific">Gongylonema pulchrum</name>
    <dbReference type="NCBI Taxonomy" id="637853"/>
    <lineage>
        <taxon>Eukaryota</taxon>
        <taxon>Metazoa</taxon>
        <taxon>Ecdysozoa</taxon>
        <taxon>Nematoda</taxon>
        <taxon>Chromadorea</taxon>
        <taxon>Rhabditida</taxon>
        <taxon>Spirurina</taxon>
        <taxon>Spiruromorpha</taxon>
        <taxon>Spiruroidea</taxon>
        <taxon>Gongylonematidae</taxon>
        <taxon>Gongylonema</taxon>
    </lineage>
</organism>
<dbReference type="CDD" id="cd00054">
    <property type="entry name" value="EGF_CA"/>
    <property type="match status" value="1"/>
</dbReference>
<dbReference type="InterPro" id="IPR013320">
    <property type="entry name" value="ConA-like_dom_sf"/>
</dbReference>
<reference evidence="5" key="1">
    <citation type="submission" date="2016-06" db="UniProtKB">
        <authorList>
            <consortium name="WormBaseParasite"/>
        </authorList>
    </citation>
    <scope>IDENTIFICATION</scope>
</reference>
<evidence type="ECO:0000259" key="3">
    <source>
        <dbReference type="PROSITE" id="PS50025"/>
    </source>
</evidence>
<keyword evidence="2" id="KW-0245">EGF-like domain</keyword>
<dbReference type="InterPro" id="IPR001791">
    <property type="entry name" value="Laminin_G"/>
</dbReference>
<keyword evidence="1" id="KW-1015">Disulfide bond</keyword>
<evidence type="ECO:0000256" key="2">
    <source>
        <dbReference type="PROSITE-ProRule" id="PRU00076"/>
    </source>
</evidence>
<name>A0A183E5C7_9BILA</name>
<dbReference type="SUPFAM" id="SSF49899">
    <property type="entry name" value="Concanavalin A-like lectins/glucanases"/>
    <property type="match status" value="2"/>
</dbReference>
<dbReference type="InterPro" id="IPR050372">
    <property type="entry name" value="Neurexin-related_CASP"/>
</dbReference>
<dbReference type="PANTHER" id="PTHR15036:SF49">
    <property type="entry name" value="AXOTACTIN"/>
    <property type="match status" value="1"/>
</dbReference>
<dbReference type="AlphaFoldDB" id="A0A183E5C7"/>
<feature type="domain" description="EGF-like" evidence="4">
    <location>
        <begin position="105"/>
        <end position="142"/>
    </location>
</feature>
<proteinExistence type="predicted"/>
<dbReference type="PROSITE" id="PS50025">
    <property type="entry name" value="LAM_G_DOMAIN"/>
    <property type="match status" value="1"/>
</dbReference>
<dbReference type="PANTHER" id="PTHR15036">
    <property type="entry name" value="PIKACHURIN-LIKE PROTEIN"/>
    <property type="match status" value="1"/>
</dbReference>
<dbReference type="SUPFAM" id="SSF57196">
    <property type="entry name" value="EGF/Laminin"/>
    <property type="match status" value="1"/>
</dbReference>
<accession>A0A183E5C7</accession>
<evidence type="ECO:0000313" key="5">
    <source>
        <dbReference type="WBParaSite" id="GPUH_0001619001-mRNA-1"/>
    </source>
</evidence>
<evidence type="ECO:0000259" key="4">
    <source>
        <dbReference type="PROSITE" id="PS50026"/>
    </source>
</evidence>
<comment type="caution">
    <text evidence="2">Lacks conserved residue(s) required for the propagation of feature annotation.</text>
</comment>